<dbReference type="PANTHER" id="PTHR37482:SF1">
    <property type="entry name" value="OUTER MEMBRANE PROTEIN ASSEMBLY FACTOR BAME"/>
    <property type="match status" value="1"/>
</dbReference>
<protein>
    <recommendedName>
        <fullName evidence="4">Outer membrane protein assembly factor BamE</fullName>
    </recommendedName>
</protein>
<comment type="function">
    <text evidence="4">Part of the outer membrane protein assembly complex, which is involved in assembly and insertion of beta-barrel proteins into the outer membrane.</text>
</comment>
<dbReference type="PANTHER" id="PTHR37482">
    <property type="entry name" value="OUTER MEMBRANE PROTEIN ASSEMBLY FACTOR BAME"/>
    <property type="match status" value="1"/>
</dbReference>
<evidence type="ECO:0000256" key="3">
    <source>
        <dbReference type="ARBA" id="ARBA00023237"/>
    </source>
</evidence>
<evidence type="ECO:0000256" key="5">
    <source>
        <dbReference type="SAM" id="MobiDB-lite"/>
    </source>
</evidence>
<keyword evidence="1 4" id="KW-0732">Signal</keyword>
<reference evidence="7" key="1">
    <citation type="submission" date="2023-05" db="EMBL/GenBank/DDBJ databases">
        <title>Limnohabitans sp. strain HM2-2 Genome sequencing and assembly.</title>
        <authorList>
            <person name="Jung Y."/>
        </authorList>
    </citation>
    <scope>NUCLEOTIDE SEQUENCE</scope>
    <source>
        <strain evidence="7">HM2-2</strain>
    </source>
</reference>
<dbReference type="Gene3D" id="3.30.1450.10">
    <property type="match status" value="1"/>
</dbReference>
<dbReference type="Proteomes" id="UP001431902">
    <property type="component" value="Unassembled WGS sequence"/>
</dbReference>
<evidence type="ECO:0000313" key="8">
    <source>
        <dbReference type="Proteomes" id="UP001431902"/>
    </source>
</evidence>
<feature type="domain" description="Outer membrane protein assembly factor BamE" evidence="6">
    <location>
        <begin position="44"/>
        <end position="111"/>
    </location>
</feature>
<organism evidence="7 8">
    <name type="scientific">Limnohabitans lacus</name>
    <dbReference type="NCBI Taxonomy" id="3045173"/>
    <lineage>
        <taxon>Bacteria</taxon>
        <taxon>Pseudomonadati</taxon>
        <taxon>Pseudomonadota</taxon>
        <taxon>Betaproteobacteria</taxon>
        <taxon>Burkholderiales</taxon>
        <taxon>Comamonadaceae</taxon>
        <taxon>Limnohabitans</taxon>
    </lineage>
</organism>
<keyword evidence="8" id="KW-1185">Reference proteome</keyword>
<evidence type="ECO:0000313" key="7">
    <source>
        <dbReference type="EMBL" id="MDI9232810.1"/>
    </source>
</evidence>
<comment type="subunit">
    <text evidence="4">Part of the Bam complex.</text>
</comment>
<name>A0ABT6X3X0_9BURK</name>
<proteinExistence type="inferred from homology"/>
<keyword evidence="2 4" id="KW-0472">Membrane</keyword>
<dbReference type="Pfam" id="PF04355">
    <property type="entry name" value="BamE"/>
    <property type="match status" value="1"/>
</dbReference>
<sequence>MTAFLNFRFPRVWLAGLFLSVGLGGCGSVHQDTFKPYVPEVVQGNFVSKEQRQALRPGMVRAQVRDILGTPLVASLFHADRWDYVFSIQRQGVPAQNFRLTVVFKGDVLDQIESDVLPSESEFAGRLVRPRTTGAMPKLEATEDDLKRFPSSKPDAQASRPAPTPLPSSYPPLEPAAR</sequence>
<dbReference type="InterPro" id="IPR007450">
    <property type="entry name" value="BamE_dom"/>
</dbReference>
<feature type="compositionally biased region" description="Pro residues" evidence="5">
    <location>
        <begin position="162"/>
        <end position="178"/>
    </location>
</feature>
<comment type="caution">
    <text evidence="7">The sequence shown here is derived from an EMBL/GenBank/DDBJ whole genome shotgun (WGS) entry which is preliminary data.</text>
</comment>
<accession>A0ABT6X3X0</accession>
<feature type="region of interest" description="Disordered" evidence="5">
    <location>
        <begin position="130"/>
        <end position="178"/>
    </location>
</feature>
<dbReference type="RefSeq" id="WP_283223220.1">
    <property type="nucleotide sequence ID" value="NZ_JASGBH010000002.1"/>
</dbReference>
<gene>
    <name evidence="4" type="primary">bamE</name>
    <name evidence="7" type="ORF">QLQ16_03075</name>
</gene>
<comment type="subcellular location">
    <subcellularLocation>
        <location evidence="4">Cell outer membrane</location>
    </subcellularLocation>
</comment>
<evidence type="ECO:0000256" key="1">
    <source>
        <dbReference type="ARBA" id="ARBA00022729"/>
    </source>
</evidence>
<evidence type="ECO:0000259" key="6">
    <source>
        <dbReference type="Pfam" id="PF04355"/>
    </source>
</evidence>
<dbReference type="InterPro" id="IPR037873">
    <property type="entry name" value="BamE-like"/>
</dbReference>
<dbReference type="InterPro" id="IPR026592">
    <property type="entry name" value="BamE"/>
</dbReference>
<evidence type="ECO:0000256" key="4">
    <source>
        <dbReference type="HAMAP-Rule" id="MF_00925"/>
    </source>
</evidence>
<dbReference type="HAMAP" id="MF_00925">
    <property type="entry name" value="OM_assembly_BamE"/>
    <property type="match status" value="1"/>
</dbReference>
<keyword evidence="3 4" id="KW-0998">Cell outer membrane</keyword>
<dbReference type="EMBL" id="JASGBH010000002">
    <property type="protein sequence ID" value="MDI9232810.1"/>
    <property type="molecule type" value="Genomic_DNA"/>
</dbReference>
<evidence type="ECO:0000256" key="2">
    <source>
        <dbReference type="ARBA" id="ARBA00023136"/>
    </source>
</evidence>
<comment type="similarity">
    <text evidence="4">Belongs to the BamE family.</text>
</comment>